<dbReference type="Proteomes" id="UP000676456">
    <property type="component" value="Unassembled WGS sequence"/>
</dbReference>
<dbReference type="SUPFAM" id="SSF52172">
    <property type="entry name" value="CheY-like"/>
    <property type="match status" value="1"/>
</dbReference>
<proteinExistence type="predicted"/>
<dbReference type="EMBL" id="JAGYPN010000002">
    <property type="protein sequence ID" value="MBS4223703.1"/>
    <property type="molecule type" value="Genomic_DNA"/>
</dbReference>
<dbReference type="AlphaFoldDB" id="A0A942US03"/>
<reference evidence="7 8" key="1">
    <citation type="submission" date="2021-05" db="EMBL/GenBank/DDBJ databases">
        <title>Novel Bacillus species.</title>
        <authorList>
            <person name="Liu G."/>
        </authorList>
    </citation>
    <scope>NUCLEOTIDE SEQUENCE [LARGE SCALE GENOMIC DNA]</scope>
    <source>
        <strain evidence="7 8">FJAT-49682</strain>
    </source>
</reference>
<keyword evidence="3" id="KW-0804">Transcription</keyword>
<keyword evidence="2" id="KW-0238">DNA-binding</keyword>
<evidence type="ECO:0000259" key="5">
    <source>
        <dbReference type="PROSITE" id="PS01124"/>
    </source>
</evidence>
<dbReference type="InterPro" id="IPR018062">
    <property type="entry name" value="HTH_AraC-typ_CS"/>
</dbReference>
<dbReference type="PANTHER" id="PTHR43280:SF2">
    <property type="entry name" value="HTH-TYPE TRANSCRIPTIONAL REGULATOR EXSA"/>
    <property type="match status" value="1"/>
</dbReference>
<feature type="domain" description="HTH araC/xylS-type" evidence="5">
    <location>
        <begin position="137"/>
        <end position="236"/>
    </location>
</feature>
<dbReference type="PROSITE" id="PS01124">
    <property type="entry name" value="HTH_ARAC_FAMILY_2"/>
    <property type="match status" value="1"/>
</dbReference>
<evidence type="ECO:0000313" key="8">
    <source>
        <dbReference type="Proteomes" id="UP000676456"/>
    </source>
</evidence>
<dbReference type="InterPro" id="IPR009057">
    <property type="entry name" value="Homeodomain-like_sf"/>
</dbReference>
<evidence type="ECO:0000256" key="2">
    <source>
        <dbReference type="ARBA" id="ARBA00023125"/>
    </source>
</evidence>
<dbReference type="Pfam" id="PF00072">
    <property type="entry name" value="Response_reg"/>
    <property type="match status" value="1"/>
</dbReference>
<dbReference type="GO" id="GO:0000160">
    <property type="term" value="P:phosphorelay signal transduction system"/>
    <property type="evidence" value="ECO:0007669"/>
    <property type="project" value="InterPro"/>
</dbReference>
<evidence type="ECO:0000313" key="7">
    <source>
        <dbReference type="EMBL" id="MBS4223703.1"/>
    </source>
</evidence>
<dbReference type="InterPro" id="IPR020449">
    <property type="entry name" value="Tscrpt_reg_AraC-type_HTH"/>
</dbReference>
<accession>A0A942US03</accession>
<evidence type="ECO:0000256" key="3">
    <source>
        <dbReference type="ARBA" id="ARBA00023163"/>
    </source>
</evidence>
<keyword evidence="8" id="KW-1185">Reference proteome</keyword>
<gene>
    <name evidence="7" type="ORF">KHA91_13185</name>
</gene>
<dbReference type="InterPro" id="IPR011006">
    <property type="entry name" value="CheY-like_superfamily"/>
</dbReference>
<protein>
    <submittedName>
        <fullName evidence="7">Helix-turn-helix domain-containing protein</fullName>
    </submittedName>
</protein>
<dbReference type="PROSITE" id="PS00041">
    <property type="entry name" value="HTH_ARAC_FAMILY_1"/>
    <property type="match status" value="1"/>
</dbReference>
<dbReference type="Gene3D" id="3.40.50.2300">
    <property type="match status" value="1"/>
</dbReference>
<evidence type="ECO:0000259" key="6">
    <source>
        <dbReference type="PROSITE" id="PS50110"/>
    </source>
</evidence>
<dbReference type="CDD" id="cd17536">
    <property type="entry name" value="REC_YesN-like"/>
    <property type="match status" value="1"/>
</dbReference>
<dbReference type="SUPFAM" id="SSF46689">
    <property type="entry name" value="Homeodomain-like"/>
    <property type="match status" value="2"/>
</dbReference>
<comment type="caution">
    <text evidence="7">The sequence shown here is derived from an EMBL/GenBank/DDBJ whole genome shotgun (WGS) entry which is preliminary data.</text>
</comment>
<dbReference type="PANTHER" id="PTHR43280">
    <property type="entry name" value="ARAC-FAMILY TRANSCRIPTIONAL REGULATOR"/>
    <property type="match status" value="1"/>
</dbReference>
<sequence>MNILLLDDEPIELEQLELLIHSHFPTWTIYKALFGSNAIELAEKMATDGKQFQLALMDIKLPGRNGLEVAGKLKELMPSIEIIIVSAFQNFDYAKQSIHLKVIDYLVKPVMERELIASIHSFLNEHPEYNIHTEVVQEVMQLVKNDYKLPLKLSEIANKLHINASYLSRLFSEEVGTSFSDYLLNYRVEKAKNLLLSQKRWPIQRIAEECGFNSQHYFSSAFKKITSCTPKEYRNKGIA</sequence>
<dbReference type="SMART" id="SM00342">
    <property type="entry name" value="HTH_ARAC"/>
    <property type="match status" value="1"/>
</dbReference>
<dbReference type="Pfam" id="PF12833">
    <property type="entry name" value="HTH_18"/>
    <property type="match status" value="1"/>
</dbReference>
<dbReference type="Gene3D" id="1.10.10.60">
    <property type="entry name" value="Homeodomain-like"/>
    <property type="match status" value="2"/>
</dbReference>
<keyword evidence="4" id="KW-0597">Phosphoprotein</keyword>
<evidence type="ECO:0000256" key="1">
    <source>
        <dbReference type="ARBA" id="ARBA00023015"/>
    </source>
</evidence>
<dbReference type="GO" id="GO:0003700">
    <property type="term" value="F:DNA-binding transcription factor activity"/>
    <property type="evidence" value="ECO:0007669"/>
    <property type="project" value="InterPro"/>
</dbReference>
<dbReference type="PRINTS" id="PR00032">
    <property type="entry name" value="HTHARAC"/>
</dbReference>
<dbReference type="PROSITE" id="PS50110">
    <property type="entry name" value="RESPONSE_REGULATORY"/>
    <property type="match status" value="1"/>
</dbReference>
<dbReference type="SMART" id="SM00448">
    <property type="entry name" value="REC"/>
    <property type="match status" value="1"/>
</dbReference>
<dbReference type="GO" id="GO:0043565">
    <property type="term" value="F:sequence-specific DNA binding"/>
    <property type="evidence" value="ECO:0007669"/>
    <property type="project" value="InterPro"/>
</dbReference>
<keyword evidence="1" id="KW-0805">Transcription regulation</keyword>
<name>A0A942US03_9BACI</name>
<dbReference type="InterPro" id="IPR018060">
    <property type="entry name" value="HTH_AraC"/>
</dbReference>
<dbReference type="InterPro" id="IPR001789">
    <property type="entry name" value="Sig_transdc_resp-reg_receiver"/>
</dbReference>
<organism evidence="7 8">
    <name type="scientific">Lederbergia citrea</name>
    <dbReference type="NCBI Taxonomy" id="2833581"/>
    <lineage>
        <taxon>Bacteria</taxon>
        <taxon>Bacillati</taxon>
        <taxon>Bacillota</taxon>
        <taxon>Bacilli</taxon>
        <taxon>Bacillales</taxon>
        <taxon>Bacillaceae</taxon>
        <taxon>Lederbergia</taxon>
    </lineage>
</organism>
<feature type="domain" description="Response regulatory" evidence="6">
    <location>
        <begin position="2"/>
        <end position="123"/>
    </location>
</feature>
<evidence type="ECO:0000256" key="4">
    <source>
        <dbReference type="PROSITE-ProRule" id="PRU00169"/>
    </source>
</evidence>
<feature type="modified residue" description="4-aspartylphosphate" evidence="4">
    <location>
        <position position="58"/>
    </location>
</feature>